<evidence type="ECO:0000313" key="18">
    <source>
        <dbReference type="Proteomes" id="UP000263993"/>
    </source>
</evidence>
<dbReference type="FunFam" id="3.30.930.10:FF:000002">
    <property type="entry name" value="Threonine--tRNA ligase"/>
    <property type="match status" value="1"/>
</dbReference>
<dbReference type="CDD" id="cd00860">
    <property type="entry name" value="ThrRS_anticodon"/>
    <property type="match status" value="1"/>
</dbReference>
<evidence type="ECO:0000256" key="12">
    <source>
        <dbReference type="ARBA" id="ARBA00023146"/>
    </source>
</evidence>
<dbReference type="PROSITE" id="PS51880">
    <property type="entry name" value="TGS"/>
    <property type="match status" value="1"/>
</dbReference>
<dbReference type="Pfam" id="PF02824">
    <property type="entry name" value="TGS"/>
    <property type="match status" value="1"/>
</dbReference>
<dbReference type="GO" id="GO:0046872">
    <property type="term" value="F:metal ion binding"/>
    <property type="evidence" value="ECO:0007669"/>
    <property type="project" value="UniProtKB-KW"/>
</dbReference>
<comment type="caution">
    <text evidence="17">The sequence shown here is derived from an EMBL/GenBank/DDBJ whole genome shotgun (WGS) entry which is preliminary data.</text>
</comment>
<dbReference type="FunFam" id="3.40.50.800:FF:000001">
    <property type="entry name" value="Threonine--tRNA ligase"/>
    <property type="match status" value="1"/>
</dbReference>
<dbReference type="PRINTS" id="PR01047">
    <property type="entry name" value="TRNASYNTHTHR"/>
</dbReference>
<dbReference type="PANTHER" id="PTHR11451">
    <property type="entry name" value="THREONINE-TRNA LIGASE"/>
    <property type="match status" value="1"/>
</dbReference>
<dbReference type="InterPro" id="IPR033728">
    <property type="entry name" value="ThrRS_core"/>
</dbReference>
<evidence type="ECO:0000256" key="4">
    <source>
        <dbReference type="ARBA" id="ARBA00022555"/>
    </source>
</evidence>
<dbReference type="Gene3D" id="3.10.20.30">
    <property type="match status" value="1"/>
</dbReference>
<keyword evidence="7 14" id="KW-0547">Nucleotide-binding</keyword>
<dbReference type="FunFam" id="3.30.980.10:FF:000005">
    <property type="entry name" value="Threonyl-tRNA synthetase, mitochondrial"/>
    <property type="match status" value="1"/>
</dbReference>
<dbReference type="HAMAP" id="MF_00184">
    <property type="entry name" value="Thr_tRNA_synth"/>
    <property type="match status" value="1"/>
</dbReference>
<dbReference type="SUPFAM" id="SSF55681">
    <property type="entry name" value="Class II aaRS and biotin synthetases"/>
    <property type="match status" value="1"/>
</dbReference>
<dbReference type="InterPro" id="IPR047246">
    <property type="entry name" value="ThrRS_anticodon"/>
</dbReference>
<dbReference type="SUPFAM" id="SSF81271">
    <property type="entry name" value="TGS-like"/>
    <property type="match status" value="1"/>
</dbReference>
<accession>A0A371BCM3</accession>
<evidence type="ECO:0000256" key="5">
    <source>
        <dbReference type="ARBA" id="ARBA00022598"/>
    </source>
</evidence>
<dbReference type="Gene3D" id="3.40.50.800">
    <property type="entry name" value="Anticodon-binding domain"/>
    <property type="match status" value="1"/>
</dbReference>
<organism evidence="17 18">
    <name type="scientific">Undibacter mobilis</name>
    <dbReference type="NCBI Taxonomy" id="2292256"/>
    <lineage>
        <taxon>Bacteria</taxon>
        <taxon>Pseudomonadati</taxon>
        <taxon>Pseudomonadota</taxon>
        <taxon>Alphaproteobacteria</taxon>
        <taxon>Hyphomicrobiales</taxon>
        <taxon>Nitrobacteraceae</taxon>
        <taxon>Undibacter</taxon>
    </lineage>
</organism>
<dbReference type="InterPro" id="IPR002314">
    <property type="entry name" value="aa-tRNA-synt_IIb"/>
</dbReference>
<dbReference type="PROSITE" id="PS50862">
    <property type="entry name" value="AA_TRNA_LIGASE_II"/>
    <property type="match status" value="1"/>
</dbReference>
<comment type="caution">
    <text evidence="14">Lacks conserved residue(s) required for the propagation of feature annotation.</text>
</comment>
<dbReference type="FunFam" id="3.10.20.30:FF:000005">
    <property type="entry name" value="Threonine--tRNA ligase"/>
    <property type="match status" value="1"/>
</dbReference>
<evidence type="ECO:0000256" key="1">
    <source>
        <dbReference type="ARBA" id="ARBA00008226"/>
    </source>
</evidence>
<dbReference type="RefSeq" id="WP_115517375.1">
    <property type="nucleotide sequence ID" value="NZ_QRGO01000001.1"/>
</dbReference>
<dbReference type="CDD" id="cd01667">
    <property type="entry name" value="TGS_ThrRS"/>
    <property type="match status" value="1"/>
</dbReference>
<dbReference type="GO" id="GO:0005829">
    <property type="term" value="C:cytosol"/>
    <property type="evidence" value="ECO:0007669"/>
    <property type="project" value="TreeGrafter"/>
</dbReference>
<dbReference type="SUPFAM" id="SSF52954">
    <property type="entry name" value="Class II aaRS ABD-related"/>
    <property type="match status" value="1"/>
</dbReference>
<name>A0A371BCM3_9BRAD</name>
<dbReference type="Pfam" id="PF03129">
    <property type="entry name" value="HGTP_anticodon"/>
    <property type="match status" value="1"/>
</dbReference>
<dbReference type="AlphaFoldDB" id="A0A371BCM3"/>
<feature type="binding site" evidence="14">
    <location>
        <position position="522"/>
    </location>
    <ligand>
        <name>Zn(2+)</name>
        <dbReference type="ChEBI" id="CHEBI:29105"/>
        <note>catalytic</note>
    </ligand>
</feature>
<dbReference type="FunFam" id="3.30.54.20:FF:000002">
    <property type="entry name" value="Threonine--tRNA ligase"/>
    <property type="match status" value="1"/>
</dbReference>
<dbReference type="Pfam" id="PF00587">
    <property type="entry name" value="tRNA-synt_2b"/>
    <property type="match status" value="1"/>
</dbReference>
<keyword evidence="9 14" id="KW-0067">ATP-binding</keyword>
<dbReference type="Gene3D" id="3.30.980.10">
    <property type="entry name" value="Threonyl-trna Synthetase, Chain A, domain 2"/>
    <property type="match status" value="1"/>
</dbReference>
<dbReference type="SMART" id="SM00863">
    <property type="entry name" value="tRNA_SAD"/>
    <property type="match status" value="1"/>
</dbReference>
<comment type="catalytic activity">
    <reaction evidence="13 14">
        <text>tRNA(Thr) + L-threonine + ATP = L-threonyl-tRNA(Thr) + AMP + diphosphate + H(+)</text>
        <dbReference type="Rhea" id="RHEA:24624"/>
        <dbReference type="Rhea" id="RHEA-COMP:9670"/>
        <dbReference type="Rhea" id="RHEA-COMP:9704"/>
        <dbReference type="ChEBI" id="CHEBI:15378"/>
        <dbReference type="ChEBI" id="CHEBI:30616"/>
        <dbReference type="ChEBI" id="CHEBI:33019"/>
        <dbReference type="ChEBI" id="CHEBI:57926"/>
        <dbReference type="ChEBI" id="CHEBI:78442"/>
        <dbReference type="ChEBI" id="CHEBI:78534"/>
        <dbReference type="ChEBI" id="CHEBI:456215"/>
        <dbReference type="EC" id="6.1.1.3"/>
    </reaction>
</comment>
<dbReference type="EMBL" id="QRGO01000001">
    <property type="protein sequence ID" value="RDV05349.1"/>
    <property type="molecule type" value="Genomic_DNA"/>
</dbReference>
<dbReference type="Proteomes" id="UP000263993">
    <property type="component" value="Unassembled WGS sequence"/>
</dbReference>
<dbReference type="InterPro" id="IPR006195">
    <property type="entry name" value="aa-tRNA-synth_II"/>
</dbReference>
<dbReference type="GO" id="GO:0004829">
    <property type="term" value="F:threonine-tRNA ligase activity"/>
    <property type="evidence" value="ECO:0007669"/>
    <property type="project" value="UniProtKB-UniRule"/>
</dbReference>
<evidence type="ECO:0000256" key="8">
    <source>
        <dbReference type="ARBA" id="ARBA00022833"/>
    </source>
</evidence>
<evidence type="ECO:0000256" key="10">
    <source>
        <dbReference type="ARBA" id="ARBA00022884"/>
    </source>
</evidence>
<dbReference type="InterPro" id="IPR012676">
    <property type="entry name" value="TGS-like"/>
</dbReference>
<dbReference type="OrthoDB" id="9802304at2"/>
<dbReference type="SUPFAM" id="SSF55186">
    <property type="entry name" value="ThrRS/AlaRS common domain"/>
    <property type="match status" value="1"/>
</dbReference>
<keyword evidence="18" id="KW-1185">Reference proteome</keyword>
<dbReference type="PANTHER" id="PTHR11451:SF44">
    <property type="entry name" value="THREONINE--TRNA LIGASE, CHLOROPLASTIC_MITOCHONDRIAL 2"/>
    <property type="match status" value="1"/>
</dbReference>
<dbReference type="InterPro" id="IPR012675">
    <property type="entry name" value="Beta-grasp_dom_sf"/>
</dbReference>
<dbReference type="EC" id="6.1.1.3" evidence="14"/>
<feature type="binding site" evidence="14">
    <location>
        <position position="390"/>
    </location>
    <ligand>
        <name>Zn(2+)</name>
        <dbReference type="ChEBI" id="CHEBI:29105"/>
        <note>catalytic</note>
    </ligand>
</feature>
<keyword evidence="12 14" id="KW-0030">Aminoacyl-tRNA synthetase</keyword>
<dbReference type="GO" id="GO:0005524">
    <property type="term" value="F:ATP binding"/>
    <property type="evidence" value="ECO:0007669"/>
    <property type="project" value="UniProtKB-UniRule"/>
</dbReference>
<feature type="domain" description="Aminoacyl-transfer RNA synthetases class-II family profile" evidence="15">
    <location>
        <begin position="273"/>
        <end position="545"/>
    </location>
</feature>
<keyword evidence="11 14" id="KW-0648">Protein biosynthesis</keyword>
<evidence type="ECO:0000256" key="13">
    <source>
        <dbReference type="ARBA" id="ARBA00049515"/>
    </source>
</evidence>
<dbReference type="InterPro" id="IPR045864">
    <property type="entry name" value="aa-tRNA-synth_II/BPL/LPL"/>
</dbReference>
<evidence type="ECO:0000259" key="15">
    <source>
        <dbReference type="PROSITE" id="PS50862"/>
    </source>
</evidence>
<comment type="subunit">
    <text evidence="2 14">Homodimer.</text>
</comment>
<dbReference type="Pfam" id="PF07973">
    <property type="entry name" value="tRNA_SAD"/>
    <property type="match status" value="1"/>
</dbReference>
<dbReference type="GO" id="GO:0006435">
    <property type="term" value="P:threonyl-tRNA aminoacylation"/>
    <property type="evidence" value="ECO:0007669"/>
    <property type="project" value="UniProtKB-UniRule"/>
</dbReference>
<dbReference type="InterPro" id="IPR018163">
    <property type="entry name" value="Thr/Ala-tRNA-synth_IIc_edit"/>
</dbReference>
<comment type="subcellular location">
    <subcellularLocation>
        <location evidence="14">Cytoplasm</location>
    </subcellularLocation>
</comment>
<dbReference type="InterPro" id="IPR002320">
    <property type="entry name" value="Thr-tRNA-ligase_IIa"/>
</dbReference>
<evidence type="ECO:0000259" key="16">
    <source>
        <dbReference type="PROSITE" id="PS51880"/>
    </source>
</evidence>
<protein>
    <recommendedName>
        <fullName evidence="14">Threonine--tRNA ligase</fullName>
        <ecNumber evidence="14">6.1.1.3</ecNumber>
    </recommendedName>
    <alternativeName>
        <fullName evidence="14">Threonyl-tRNA synthetase</fullName>
        <shortName evidence="14">ThrRS</shortName>
    </alternativeName>
</protein>
<evidence type="ECO:0000256" key="2">
    <source>
        <dbReference type="ARBA" id="ARBA00011738"/>
    </source>
</evidence>
<keyword evidence="4 14" id="KW-0820">tRNA-binding</keyword>
<evidence type="ECO:0000313" key="17">
    <source>
        <dbReference type="EMBL" id="RDV05349.1"/>
    </source>
</evidence>
<evidence type="ECO:0000256" key="11">
    <source>
        <dbReference type="ARBA" id="ARBA00022917"/>
    </source>
</evidence>
<keyword evidence="8 14" id="KW-0862">Zinc</keyword>
<dbReference type="InterPro" id="IPR012947">
    <property type="entry name" value="tRNA_SAD"/>
</dbReference>
<keyword evidence="3 14" id="KW-0963">Cytoplasm</keyword>
<feature type="domain" description="TGS" evidence="16">
    <location>
        <begin position="1"/>
        <end position="61"/>
    </location>
</feature>
<evidence type="ECO:0000256" key="6">
    <source>
        <dbReference type="ARBA" id="ARBA00022723"/>
    </source>
</evidence>
<dbReference type="InterPro" id="IPR036621">
    <property type="entry name" value="Anticodon-bd_dom_sf"/>
</dbReference>
<dbReference type="InterPro" id="IPR004095">
    <property type="entry name" value="TGS"/>
</dbReference>
<dbReference type="Gene3D" id="3.30.930.10">
    <property type="entry name" value="Bira Bifunctional Protein, Domain 2"/>
    <property type="match status" value="1"/>
</dbReference>
<gene>
    <name evidence="14" type="primary">thrS</name>
    <name evidence="17" type="ORF">DXH78_12670</name>
</gene>
<feature type="binding site" evidence="14">
    <location>
        <position position="339"/>
    </location>
    <ligand>
        <name>Zn(2+)</name>
        <dbReference type="ChEBI" id="CHEBI:29105"/>
        <note>catalytic</note>
    </ligand>
</feature>
<dbReference type="Gene3D" id="3.30.54.20">
    <property type="match status" value="1"/>
</dbReference>
<keyword evidence="10 14" id="KW-0694">RNA-binding</keyword>
<sequence>MVALTFPDGARRDYPNGITGLDIAKGISPSLAKRTVAMALDGTLADLADPIEKDARIEFVSRDDPRALELIRHDAAHVLAEAVQELWPGTQVTIGPVIENGFYYDFARNEPFTPDDLPVIEKKMKEIIARDKPFTKEVWSREQTKKVFADKGEHFKVELVDAIPEDQQIKIYKQGDWFDLCRGPHMTSVGKVGNAFKLMRVAGAYWRGDSNNPMLSRIYGTAFAKQDDLDAYLKQMEEAEKRDHRKLGREMDLFHFQEEGPGTVFWHANGWTIFQEIIAYMRRRLKGDYQEVNAPQMLDKSLWETSGHWQWYRESMFAAQSAGDEAEDKRWFAIKPMNCPGHVQIYKHGLKSYRELPIRLAEFGIVHRYEASGAMHGLLRVRAFTQDDAHVFCTEEQLAEECLKINDLIMSTYADFGFEGDLVVKLSTRPEKRVGSDAAWDHAEGVMQNVLARIAKENNRIKTAVNPGEGAFYGPKFEYVLRDAIGRDWQCGTTQVDFNLPERFEAFYIAPDGSKQTPVMVHRAICGSLERFLGVVLEHYAGHLPLWLAPKQAVVCTITQDADAYAADVMAAARKAGLRVDADLRNEKINYKVREHSLAKVPVLLVVGKKEAETRQVSIRRLGSDKSEVMSLDDALKTLTEEALPPDLKRAKAAA</sequence>
<keyword evidence="5 14" id="KW-0436">Ligase</keyword>
<dbReference type="InterPro" id="IPR004154">
    <property type="entry name" value="Anticodon-bd"/>
</dbReference>
<comment type="cofactor">
    <cofactor evidence="14">
        <name>Zn(2+)</name>
        <dbReference type="ChEBI" id="CHEBI:29105"/>
    </cofactor>
    <text evidence="14">Binds 1 zinc ion per subunit.</text>
</comment>
<dbReference type="CDD" id="cd00771">
    <property type="entry name" value="ThrRS_core"/>
    <property type="match status" value="1"/>
</dbReference>
<dbReference type="NCBIfam" id="TIGR00418">
    <property type="entry name" value="thrS"/>
    <property type="match status" value="1"/>
</dbReference>
<evidence type="ECO:0000256" key="7">
    <source>
        <dbReference type="ARBA" id="ARBA00022741"/>
    </source>
</evidence>
<comment type="similarity">
    <text evidence="1 14">Belongs to the class-II aminoacyl-tRNA synthetase family.</text>
</comment>
<evidence type="ECO:0000256" key="9">
    <source>
        <dbReference type="ARBA" id="ARBA00022840"/>
    </source>
</evidence>
<keyword evidence="6 14" id="KW-0479">Metal-binding</keyword>
<reference evidence="18" key="1">
    <citation type="submission" date="2018-08" db="EMBL/GenBank/DDBJ databases">
        <authorList>
            <person name="Kim S.-J."/>
            <person name="Jung G.-Y."/>
        </authorList>
    </citation>
    <scope>NUCLEOTIDE SEQUENCE [LARGE SCALE GENOMIC DNA]</scope>
    <source>
        <strain evidence="18">GY_H</strain>
    </source>
</reference>
<proteinExistence type="inferred from homology"/>
<evidence type="ECO:0000256" key="3">
    <source>
        <dbReference type="ARBA" id="ARBA00022490"/>
    </source>
</evidence>
<dbReference type="GO" id="GO:0000049">
    <property type="term" value="F:tRNA binding"/>
    <property type="evidence" value="ECO:0007669"/>
    <property type="project" value="UniProtKB-KW"/>
</dbReference>
<evidence type="ECO:0000256" key="14">
    <source>
        <dbReference type="HAMAP-Rule" id="MF_00184"/>
    </source>
</evidence>